<dbReference type="InterPro" id="IPR001223">
    <property type="entry name" value="Glyco_hydro18_cat"/>
</dbReference>
<dbReference type="PANTHER" id="PTHR46066">
    <property type="entry name" value="CHITINASE DOMAIN-CONTAINING PROTEIN 1 FAMILY MEMBER"/>
    <property type="match status" value="1"/>
</dbReference>
<dbReference type="InterPro" id="IPR017853">
    <property type="entry name" value="GH"/>
</dbReference>
<gene>
    <name evidence="4" type="ORF">M2280_002580</name>
</gene>
<dbReference type="CDD" id="cd02874">
    <property type="entry name" value="GH18_CFLE_spore_hydrolase"/>
    <property type="match status" value="1"/>
</dbReference>
<protein>
    <submittedName>
        <fullName evidence="4">Spore germination protein</fullName>
    </submittedName>
</protein>
<evidence type="ECO:0000256" key="2">
    <source>
        <dbReference type="ARBA" id="ARBA00023295"/>
    </source>
</evidence>
<sequence length="340" mass="36488">MTVALAATAALSQLNSDAFVDHRPELPLVIGAIPYWDRSAALMSAQTNAGSIDVVSPWSYSVAADGTVAATEGSDPQADTALATRLGDGDIRTIPTITNTTAGQWDRDTVAGVLSDPDLRRAHVDALTVLVRTHGFDGVQIDYENLLSADRAGFSSLIAELGTALHRIGGVLYVAVHAKPDDAGYGPQNEAQDYAAVARSADKVIVMAYDRHWATSTAGPIAPYDWVEEVLRYAITRIPRDKLVLGVGLYGYDWVGSTATPLTWSQVMSVAAAQQPLISWDETSRSAHFGYLLDGITHEVWFENARSVEAKADLARHHGLAGIALWRLGGEDPSIWRLGP</sequence>
<dbReference type="Proteomes" id="UP001160334">
    <property type="component" value="Unassembled WGS sequence"/>
</dbReference>
<feature type="domain" description="GH18" evidence="3">
    <location>
        <begin position="27"/>
        <end position="340"/>
    </location>
</feature>
<comment type="caution">
    <text evidence="4">The sequence shown here is derived from an EMBL/GenBank/DDBJ whole genome shotgun (WGS) entry which is preliminary data.</text>
</comment>
<dbReference type="InterPro" id="IPR029070">
    <property type="entry name" value="Chitinase_insertion_sf"/>
</dbReference>
<dbReference type="PROSITE" id="PS51910">
    <property type="entry name" value="GH18_2"/>
    <property type="match status" value="1"/>
</dbReference>
<dbReference type="PANTHER" id="PTHR46066:SF2">
    <property type="entry name" value="CHITINASE DOMAIN-CONTAINING PROTEIN 1"/>
    <property type="match status" value="1"/>
</dbReference>
<dbReference type="InterPro" id="IPR041704">
    <property type="entry name" value="CFLE_GH18"/>
</dbReference>
<dbReference type="RefSeq" id="WP_280760679.1">
    <property type="nucleotide sequence ID" value="NZ_JARXVC010000005.1"/>
</dbReference>
<evidence type="ECO:0000313" key="5">
    <source>
        <dbReference type="Proteomes" id="UP001160334"/>
    </source>
</evidence>
<accession>A0ABT6MBW1</accession>
<reference evidence="4 5" key="1">
    <citation type="submission" date="2023-04" db="EMBL/GenBank/DDBJ databases">
        <title>Forest soil microbial communities from Buena Vista Peninsula, Colon Province, Panama.</title>
        <authorList>
            <person name="Bouskill N."/>
        </authorList>
    </citation>
    <scope>NUCLEOTIDE SEQUENCE [LARGE SCALE GENOMIC DNA]</scope>
    <source>
        <strain evidence="4 5">CFH S0262</strain>
    </source>
</reference>
<proteinExistence type="predicted"/>
<dbReference type="SMART" id="SM00636">
    <property type="entry name" value="Glyco_18"/>
    <property type="match status" value="1"/>
</dbReference>
<evidence type="ECO:0000256" key="1">
    <source>
        <dbReference type="ARBA" id="ARBA00022801"/>
    </source>
</evidence>
<dbReference type="Gene3D" id="3.10.50.10">
    <property type="match status" value="1"/>
</dbReference>
<evidence type="ECO:0000259" key="3">
    <source>
        <dbReference type="PROSITE" id="PS51910"/>
    </source>
</evidence>
<evidence type="ECO:0000313" key="4">
    <source>
        <dbReference type="EMBL" id="MDH6281360.1"/>
    </source>
</evidence>
<dbReference type="Pfam" id="PF00704">
    <property type="entry name" value="Glyco_hydro_18"/>
    <property type="match status" value="1"/>
</dbReference>
<organism evidence="4 5">
    <name type="scientific">Prescottella agglutinans</name>
    <dbReference type="NCBI Taxonomy" id="1644129"/>
    <lineage>
        <taxon>Bacteria</taxon>
        <taxon>Bacillati</taxon>
        <taxon>Actinomycetota</taxon>
        <taxon>Actinomycetes</taxon>
        <taxon>Mycobacteriales</taxon>
        <taxon>Nocardiaceae</taxon>
        <taxon>Prescottella</taxon>
    </lineage>
</organism>
<dbReference type="SUPFAM" id="SSF51445">
    <property type="entry name" value="(Trans)glycosidases"/>
    <property type="match status" value="1"/>
</dbReference>
<keyword evidence="1" id="KW-0378">Hydrolase</keyword>
<dbReference type="InterPro" id="IPR011583">
    <property type="entry name" value="Chitinase_II/V-like_cat"/>
</dbReference>
<dbReference type="Gene3D" id="3.20.20.80">
    <property type="entry name" value="Glycosidases"/>
    <property type="match status" value="1"/>
</dbReference>
<name>A0ABT6MBW1_9NOCA</name>
<dbReference type="EMBL" id="JARXVC010000005">
    <property type="protein sequence ID" value="MDH6281360.1"/>
    <property type="molecule type" value="Genomic_DNA"/>
</dbReference>
<keyword evidence="5" id="KW-1185">Reference proteome</keyword>
<keyword evidence="2" id="KW-0326">Glycosidase</keyword>